<proteinExistence type="predicted"/>
<keyword evidence="3" id="KW-1185">Reference proteome</keyword>
<dbReference type="KEGG" id="ada:A5CPEGH6_18880"/>
<dbReference type="GO" id="GO:0005886">
    <property type="term" value="C:plasma membrane"/>
    <property type="evidence" value="ECO:0007669"/>
    <property type="project" value="TreeGrafter"/>
</dbReference>
<sequence>MKTLLAALGAFALALGVIGIFVPLLPTTPFLLLAAALWVRSSPRLYGWLLSHRRLGGYIRDFREKRAIPLRAKVLSLGLMWASMLYCVFAVVDAWPWAQASLLAVAAGITWHILSFATLRR</sequence>
<dbReference type="GeneID" id="98673871"/>
<dbReference type="AlphaFoldDB" id="A0A4Y1X281"/>
<reference evidence="3" key="1">
    <citation type="submission" date="2019-06" db="EMBL/GenBank/DDBJ databases">
        <title>Alistipes onderdonkii subsp. vulgaris subsp. nov., Alistipes dispar sp. nov. and Alistipes communis sp. nov., isolated from human faeces, and creation of Alistipes onderdonkii subsp. onderdonkii subsp. nov.</title>
        <authorList>
            <person name="Sakamoto M."/>
            <person name="Ikeyama N."/>
            <person name="Ogata Y."/>
            <person name="Suda W."/>
            <person name="Iino T."/>
            <person name="Hattori M."/>
            <person name="Ohkuma M."/>
        </authorList>
    </citation>
    <scope>NUCLEOTIDE SEQUENCE [LARGE SCALE GENOMIC DNA]</scope>
    <source>
        <strain evidence="3">5CPEGH6</strain>
    </source>
</reference>
<keyword evidence="1" id="KW-0812">Transmembrane</keyword>
<dbReference type="RefSeq" id="WP_141429382.1">
    <property type="nucleotide sequence ID" value="NZ_AP019736.1"/>
</dbReference>
<dbReference type="OrthoDB" id="9813800at2"/>
<evidence type="ECO:0000313" key="2">
    <source>
        <dbReference type="EMBL" id="BBL07250.1"/>
    </source>
</evidence>
<gene>
    <name evidence="2" type="ORF">A5CPEGH6_18880</name>
</gene>
<keyword evidence="1" id="KW-1133">Transmembrane helix</keyword>
<organism evidence="2 3">
    <name type="scientific">Alistipes dispar</name>
    <dbReference type="NCBI Taxonomy" id="2585119"/>
    <lineage>
        <taxon>Bacteria</taxon>
        <taxon>Pseudomonadati</taxon>
        <taxon>Bacteroidota</taxon>
        <taxon>Bacteroidia</taxon>
        <taxon>Bacteroidales</taxon>
        <taxon>Rikenellaceae</taxon>
        <taxon>Alistipes</taxon>
    </lineage>
</organism>
<dbReference type="PIRSF" id="PIRSF016789">
    <property type="entry name" value="DUF454"/>
    <property type="match status" value="1"/>
</dbReference>
<protein>
    <submittedName>
        <fullName evidence="2">Membrane protein</fullName>
    </submittedName>
</protein>
<keyword evidence="1" id="KW-0472">Membrane</keyword>
<dbReference type="Pfam" id="PF04304">
    <property type="entry name" value="DUF454"/>
    <property type="match status" value="1"/>
</dbReference>
<dbReference type="PANTHER" id="PTHR35813:SF1">
    <property type="entry name" value="INNER MEMBRANE PROTEIN YBAN"/>
    <property type="match status" value="1"/>
</dbReference>
<feature type="transmembrane region" description="Helical" evidence="1">
    <location>
        <begin position="70"/>
        <end position="91"/>
    </location>
</feature>
<accession>A0A4Y1X281</accession>
<feature type="transmembrane region" description="Helical" evidence="1">
    <location>
        <begin position="97"/>
        <end position="119"/>
    </location>
</feature>
<name>A0A4Y1X281_9BACT</name>
<evidence type="ECO:0000313" key="3">
    <source>
        <dbReference type="Proteomes" id="UP000319374"/>
    </source>
</evidence>
<dbReference type="PANTHER" id="PTHR35813">
    <property type="entry name" value="INNER MEMBRANE PROTEIN YBAN"/>
    <property type="match status" value="1"/>
</dbReference>
<dbReference type="EMBL" id="AP019736">
    <property type="protein sequence ID" value="BBL07250.1"/>
    <property type="molecule type" value="Genomic_DNA"/>
</dbReference>
<dbReference type="Proteomes" id="UP000319374">
    <property type="component" value="Chromosome"/>
</dbReference>
<dbReference type="InterPro" id="IPR007401">
    <property type="entry name" value="DUF454"/>
</dbReference>
<evidence type="ECO:0000256" key="1">
    <source>
        <dbReference type="SAM" id="Phobius"/>
    </source>
</evidence>